<evidence type="ECO:0000256" key="1">
    <source>
        <dbReference type="ARBA" id="ARBA00023015"/>
    </source>
</evidence>
<keyword evidence="2 4" id="KW-0238">DNA-binding</keyword>
<organism evidence="6 7">
    <name type="scientific">Streptantibioticus silvisoli</name>
    <dbReference type="NCBI Taxonomy" id="2705255"/>
    <lineage>
        <taxon>Bacteria</taxon>
        <taxon>Bacillati</taxon>
        <taxon>Actinomycetota</taxon>
        <taxon>Actinomycetes</taxon>
        <taxon>Kitasatosporales</taxon>
        <taxon>Streptomycetaceae</taxon>
        <taxon>Streptantibioticus</taxon>
    </lineage>
</organism>
<keyword evidence="1" id="KW-0805">Transcription regulation</keyword>
<dbReference type="InterPro" id="IPR011075">
    <property type="entry name" value="TetR_C"/>
</dbReference>
<dbReference type="InterPro" id="IPR036271">
    <property type="entry name" value="Tet_transcr_reg_TetR-rel_C_sf"/>
</dbReference>
<dbReference type="PANTHER" id="PTHR30055:SF148">
    <property type="entry name" value="TETR-FAMILY TRANSCRIPTIONAL REGULATOR"/>
    <property type="match status" value="1"/>
</dbReference>
<dbReference type="PROSITE" id="PS50977">
    <property type="entry name" value="HTH_TETR_2"/>
    <property type="match status" value="1"/>
</dbReference>
<sequence length="202" mass="22178">MSERTRRSTADVSDAVCEAVREELAELGYQGLTMVGVARRAGTSRRALYLRWSNKDQMIYDSIAPFVPTAVSFTSSGDLRTDLIEYLPRVSQFEGTLGRAARSVVAESYRDPDSLAELRERLMTASLSGLRQLLLEAIARGEANPSALDPEILMVISAVSFHQLCLGSEPISEETAARFVDRVLLSIVQSETYARDGVSEAI</sequence>
<dbReference type="InterPro" id="IPR050109">
    <property type="entry name" value="HTH-type_TetR-like_transc_reg"/>
</dbReference>
<evidence type="ECO:0000256" key="4">
    <source>
        <dbReference type="PROSITE-ProRule" id="PRU00335"/>
    </source>
</evidence>
<dbReference type="Pfam" id="PF00440">
    <property type="entry name" value="TetR_N"/>
    <property type="match status" value="1"/>
</dbReference>
<evidence type="ECO:0000259" key="5">
    <source>
        <dbReference type="PROSITE" id="PS50977"/>
    </source>
</evidence>
<dbReference type="Gene3D" id="1.10.10.60">
    <property type="entry name" value="Homeodomain-like"/>
    <property type="match status" value="1"/>
</dbReference>
<name>A0ABT6VZN1_9ACTN</name>
<feature type="domain" description="HTH tetR-type" evidence="5">
    <location>
        <begin position="10"/>
        <end position="70"/>
    </location>
</feature>
<dbReference type="RefSeq" id="WP_271322272.1">
    <property type="nucleotide sequence ID" value="NZ_JAAGKO020000019.1"/>
</dbReference>
<reference evidence="6 7" key="1">
    <citation type="submission" date="2023-05" db="EMBL/GenBank/DDBJ databases">
        <title>Streptantibioticus silvisoli sp. nov., acidotolerant actinomycetes 1 from pine litter.</title>
        <authorList>
            <person name="Swiecimska M."/>
            <person name="Golinska P."/>
            <person name="Sangal V."/>
            <person name="Wachnowicz B."/>
            <person name="Goodfellow M."/>
        </authorList>
    </citation>
    <scope>NUCLEOTIDE SEQUENCE [LARGE SCALE GENOMIC DNA]</scope>
    <source>
        <strain evidence="6 7">SL54</strain>
    </source>
</reference>
<accession>A0ABT6VZN1</accession>
<protein>
    <submittedName>
        <fullName evidence="6">TetR/AcrR family transcriptional regulator</fullName>
    </submittedName>
</protein>
<proteinExistence type="predicted"/>
<dbReference type="SUPFAM" id="SSF46689">
    <property type="entry name" value="Homeodomain-like"/>
    <property type="match status" value="1"/>
</dbReference>
<comment type="caution">
    <text evidence="6">The sequence shown here is derived from an EMBL/GenBank/DDBJ whole genome shotgun (WGS) entry which is preliminary data.</text>
</comment>
<dbReference type="Proteomes" id="UP001156398">
    <property type="component" value="Unassembled WGS sequence"/>
</dbReference>
<dbReference type="SUPFAM" id="SSF48498">
    <property type="entry name" value="Tetracyclin repressor-like, C-terminal domain"/>
    <property type="match status" value="1"/>
</dbReference>
<evidence type="ECO:0000256" key="2">
    <source>
        <dbReference type="ARBA" id="ARBA00023125"/>
    </source>
</evidence>
<dbReference type="PANTHER" id="PTHR30055">
    <property type="entry name" value="HTH-TYPE TRANSCRIPTIONAL REGULATOR RUTR"/>
    <property type="match status" value="1"/>
</dbReference>
<feature type="DNA-binding region" description="H-T-H motif" evidence="4">
    <location>
        <begin position="33"/>
        <end position="52"/>
    </location>
</feature>
<dbReference type="EMBL" id="JAAGKO020000019">
    <property type="protein sequence ID" value="MDI5963946.1"/>
    <property type="molecule type" value="Genomic_DNA"/>
</dbReference>
<keyword evidence="3" id="KW-0804">Transcription</keyword>
<evidence type="ECO:0000256" key="3">
    <source>
        <dbReference type="ARBA" id="ARBA00023163"/>
    </source>
</evidence>
<dbReference type="InterPro" id="IPR009057">
    <property type="entry name" value="Homeodomain-like_sf"/>
</dbReference>
<gene>
    <name evidence="6" type="ORF">POF43_014685</name>
</gene>
<evidence type="ECO:0000313" key="7">
    <source>
        <dbReference type="Proteomes" id="UP001156398"/>
    </source>
</evidence>
<dbReference type="InterPro" id="IPR001647">
    <property type="entry name" value="HTH_TetR"/>
</dbReference>
<dbReference type="Gene3D" id="1.10.357.10">
    <property type="entry name" value="Tetracycline Repressor, domain 2"/>
    <property type="match status" value="1"/>
</dbReference>
<evidence type="ECO:0000313" key="6">
    <source>
        <dbReference type="EMBL" id="MDI5963946.1"/>
    </source>
</evidence>
<dbReference type="Pfam" id="PF16859">
    <property type="entry name" value="TetR_C_11"/>
    <property type="match status" value="1"/>
</dbReference>
<keyword evidence="7" id="KW-1185">Reference proteome</keyword>